<keyword evidence="10 15" id="KW-0521">NADP</keyword>
<comment type="pathway">
    <text evidence="3 15">Cofactor biosynthesis; riboflavin biosynthesis; 5-amino-6-(D-ribitylamino)uracil from GTP: step 3/4.</text>
</comment>
<dbReference type="PROSITE" id="PS51747">
    <property type="entry name" value="CYT_DCMP_DEAMINASES_2"/>
    <property type="match status" value="1"/>
</dbReference>
<reference evidence="21" key="1">
    <citation type="journal article" date="2015" name="Genome Announc.">
        <title>Draft Genome Sequence of Tolypothrix boutellei Strain VB521301.</title>
        <authorList>
            <person name="Chandrababunaidu M.M."/>
            <person name="Singh D."/>
            <person name="Sen D."/>
            <person name="Bhan S."/>
            <person name="Das S."/>
            <person name="Gupta A."/>
            <person name="Adhikary S.P."/>
            <person name="Tripathy S."/>
        </authorList>
    </citation>
    <scope>NUCLEOTIDE SEQUENCE</scope>
    <source>
        <strain evidence="21">VB521301</strain>
    </source>
</reference>
<dbReference type="Pfam" id="PF00383">
    <property type="entry name" value="dCMP_cyt_deam_1"/>
    <property type="match status" value="1"/>
</dbReference>
<gene>
    <name evidence="20" type="primary">ribD</name>
    <name evidence="21" type="ORF">DA73_0207560</name>
    <name evidence="20" type="ORF">DA73_0400021595</name>
</gene>
<keyword evidence="11 15" id="KW-0560">Oxidoreductase</keyword>
<comment type="cofactor">
    <cofactor evidence="15 18">
        <name>Zn(2+)</name>
        <dbReference type="ChEBI" id="CHEBI:29105"/>
    </cofactor>
    <text evidence="15 18">Binds 1 zinc ion.</text>
</comment>
<feature type="binding site" evidence="17">
    <location>
        <position position="236"/>
    </location>
    <ligand>
        <name>NADP(+)</name>
        <dbReference type="ChEBI" id="CHEBI:58349"/>
    </ligand>
</feature>
<dbReference type="PROSITE" id="PS00903">
    <property type="entry name" value="CYT_DCMP_DEAMINASES_1"/>
    <property type="match status" value="1"/>
</dbReference>
<feature type="binding site" evidence="17">
    <location>
        <position position="190"/>
    </location>
    <ligand>
        <name>NADP(+)</name>
        <dbReference type="ChEBI" id="CHEBI:58349"/>
    </ligand>
</feature>
<evidence type="ECO:0000256" key="17">
    <source>
        <dbReference type="PIRSR" id="PIRSR006769-2"/>
    </source>
</evidence>
<evidence type="ECO:0000256" key="8">
    <source>
        <dbReference type="ARBA" id="ARBA00022801"/>
    </source>
</evidence>
<dbReference type="FunFam" id="3.40.140.10:FF:000025">
    <property type="entry name" value="Riboflavin biosynthesis protein RibD"/>
    <property type="match status" value="1"/>
</dbReference>
<organism evidence="21">
    <name type="scientific">Tolypothrix bouteillei VB521301</name>
    <dbReference type="NCBI Taxonomy" id="1479485"/>
    <lineage>
        <taxon>Bacteria</taxon>
        <taxon>Bacillati</taxon>
        <taxon>Cyanobacteriota</taxon>
        <taxon>Cyanophyceae</taxon>
        <taxon>Nostocales</taxon>
        <taxon>Tolypothrichaceae</taxon>
        <taxon>Tolypothrix</taxon>
    </lineage>
</organism>
<feature type="binding site" evidence="17">
    <location>
        <position position="204"/>
    </location>
    <ligand>
        <name>substrate</name>
    </ligand>
</feature>
<dbReference type="GO" id="GO:0009231">
    <property type="term" value="P:riboflavin biosynthetic process"/>
    <property type="evidence" value="ECO:0007669"/>
    <property type="project" value="UniProtKB-UniPathway"/>
</dbReference>
<dbReference type="PANTHER" id="PTHR38011">
    <property type="entry name" value="DIHYDROFOLATE REDUCTASE FAMILY PROTEIN (AFU_ORTHOLOGUE AFUA_8G06820)"/>
    <property type="match status" value="1"/>
</dbReference>
<keyword evidence="22" id="KW-1185">Reference proteome</keyword>
<dbReference type="AlphaFoldDB" id="A0A0C1RC69"/>
<dbReference type="PIRSF" id="PIRSF006769">
    <property type="entry name" value="RibD"/>
    <property type="match status" value="1"/>
</dbReference>
<feature type="binding site" evidence="17">
    <location>
        <position position="220"/>
    </location>
    <ligand>
        <name>substrate</name>
    </ligand>
</feature>
<keyword evidence="8 15" id="KW-0378">Hydrolase</keyword>
<dbReference type="InterPro" id="IPR002734">
    <property type="entry name" value="RibDG_C"/>
</dbReference>
<dbReference type="EMBL" id="JHEG02000019">
    <property type="protein sequence ID" value="KIE13228.1"/>
    <property type="molecule type" value="Genomic_DNA"/>
</dbReference>
<evidence type="ECO:0000259" key="19">
    <source>
        <dbReference type="PROSITE" id="PS51747"/>
    </source>
</evidence>
<dbReference type="UniPathway" id="UPA00275">
    <property type="reaction ID" value="UER00401"/>
</dbReference>
<dbReference type="GO" id="GO:0008835">
    <property type="term" value="F:diaminohydroxyphosphoribosylaminopyrimidine deaminase activity"/>
    <property type="evidence" value="ECO:0007669"/>
    <property type="project" value="UniProtKB-EC"/>
</dbReference>
<dbReference type="NCBIfam" id="TIGR00227">
    <property type="entry name" value="ribD_Cterm"/>
    <property type="match status" value="1"/>
</dbReference>
<dbReference type="Gene3D" id="3.40.140.10">
    <property type="entry name" value="Cytidine Deaminase, domain 2"/>
    <property type="match status" value="1"/>
</dbReference>
<evidence type="ECO:0000256" key="12">
    <source>
        <dbReference type="ARBA" id="ARBA00023268"/>
    </source>
</evidence>
<dbReference type="GO" id="GO:0050661">
    <property type="term" value="F:NADP binding"/>
    <property type="evidence" value="ECO:0007669"/>
    <property type="project" value="InterPro"/>
</dbReference>
<comment type="pathway">
    <text evidence="2 15">Cofactor biosynthesis; riboflavin biosynthesis; 5-amino-6-(D-ribitylamino)uracil from GTP: step 2/4.</text>
</comment>
<dbReference type="Pfam" id="PF01872">
    <property type="entry name" value="RibD_C"/>
    <property type="match status" value="1"/>
</dbReference>
<dbReference type="Proteomes" id="UP000029738">
    <property type="component" value="Unassembled WGS sequence"/>
</dbReference>
<evidence type="ECO:0000256" key="2">
    <source>
        <dbReference type="ARBA" id="ARBA00004882"/>
    </source>
</evidence>
<feature type="binding site" evidence="17">
    <location>
        <position position="232"/>
    </location>
    <ligand>
        <name>NADP(+)</name>
        <dbReference type="ChEBI" id="CHEBI:58349"/>
    </ligand>
</feature>
<evidence type="ECO:0000256" key="3">
    <source>
        <dbReference type="ARBA" id="ARBA00004910"/>
    </source>
</evidence>
<dbReference type="EC" id="3.5.4.26" evidence="15"/>
<dbReference type="InterPro" id="IPR002125">
    <property type="entry name" value="CMP_dCMP_dom"/>
</dbReference>
<dbReference type="InterPro" id="IPR016193">
    <property type="entry name" value="Cytidine_deaminase-like"/>
</dbReference>
<dbReference type="EMBL" id="JHEG04000001">
    <property type="protein sequence ID" value="KAF3887798.1"/>
    <property type="molecule type" value="Genomic_DNA"/>
</dbReference>
<evidence type="ECO:0000256" key="6">
    <source>
        <dbReference type="ARBA" id="ARBA00022619"/>
    </source>
</evidence>
<dbReference type="InterPro" id="IPR011549">
    <property type="entry name" value="RibD_C"/>
</dbReference>
<keyword evidence="7 15" id="KW-0479">Metal-binding</keyword>
<dbReference type="STRING" id="1479485.DA73_0207560"/>
<proteinExistence type="inferred from homology"/>
<dbReference type="SUPFAM" id="SSF53597">
    <property type="entry name" value="Dihydrofolate reductase-like"/>
    <property type="match status" value="1"/>
</dbReference>
<evidence type="ECO:0000313" key="22">
    <source>
        <dbReference type="Proteomes" id="UP000029738"/>
    </source>
</evidence>
<dbReference type="InterPro" id="IPR050765">
    <property type="entry name" value="Riboflavin_Biosynth_HTPR"/>
</dbReference>
<comment type="function">
    <text evidence="1 15">Converts 2,5-diamino-6-(ribosylamino)-4(3h)-pyrimidinone 5'-phosphate into 5-amino-6-(ribosylamino)-2,4(1h,3h)-pyrimidinedione 5'-phosphate.</text>
</comment>
<evidence type="ECO:0000313" key="21">
    <source>
        <dbReference type="EMBL" id="KIE13228.1"/>
    </source>
</evidence>
<evidence type="ECO:0000256" key="5">
    <source>
        <dbReference type="ARBA" id="ARBA00007417"/>
    </source>
</evidence>
<evidence type="ECO:0000256" key="11">
    <source>
        <dbReference type="ARBA" id="ARBA00023002"/>
    </source>
</evidence>
<feature type="binding site" evidence="17">
    <location>
        <position position="206"/>
    </location>
    <ligand>
        <name>substrate</name>
    </ligand>
</feature>
<evidence type="ECO:0000256" key="7">
    <source>
        <dbReference type="ARBA" id="ARBA00022723"/>
    </source>
</evidence>
<comment type="catalytic activity">
    <reaction evidence="13 15">
        <text>5-amino-6-(5-phospho-D-ribitylamino)uracil + NADP(+) = 5-amino-6-(5-phospho-D-ribosylamino)uracil + NADPH + H(+)</text>
        <dbReference type="Rhea" id="RHEA:17845"/>
        <dbReference type="ChEBI" id="CHEBI:15378"/>
        <dbReference type="ChEBI" id="CHEBI:57783"/>
        <dbReference type="ChEBI" id="CHEBI:58349"/>
        <dbReference type="ChEBI" id="CHEBI:58421"/>
        <dbReference type="ChEBI" id="CHEBI:58453"/>
        <dbReference type="EC" id="1.1.1.193"/>
    </reaction>
</comment>
<feature type="domain" description="CMP/dCMP-type deaminase" evidence="19">
    <location>
        <begin position="37"/>
        <end position="159"/>
    </location>
</feature>
<feature type="binding site" evidence="17">
    <location>
        <position position="240"/>
    </location>
    <ligand>
        <name>substrate</name>
    </ligand>
</feature>
<protein>
    <recommendedName>
        <fullName evidence="15">Riboflavin biosynthesis protein RibD</fullName>
    </recommendedName>
    <domain>
        <recommendedName>
            <fullName evidence="15">Diaminohydroxyphosphoribosylaminopyrimidine deaminase</fullName>
            <shortName evidence="15">DRAP deaminase</shortName>
            <ecNumber evidence="15">3.5.4.26</ecNumber>
        </recommendedName>
        <alternativeName>
            <fullName evidence="15">Riboflavin-specific deaminase</fullName>
        </alternativeName>
    </domain>
    <domain>
        <recommendedName>
            <fullName evidence="15">5-amino-6-(5-phosphoribosylamino)uracil reductase</fullName>
            <ecNumber evidence="15">1.1.1.193</ecNumber>
        </recommendedName>
        <alternativeName>
            <fullName evidence="15">HTP reductase</fullName>
        </alternativeName>
    </domain>
</protein>
<evidence type="ECO:0000256" key="1">
    <source>
        <dbReference type="ARBA" id="ARBA00002151"/>
    </source>
</evidence>
<dbReference type="GO" id="GO:0008270">
    <property type="term" value="F:zinc ion binding"/>
    <property type="evidence" value="ECO:0007669"/>
    <property type="project" value="InterPro"/>
</dbReference>
<comment type="catalytic activity">
    <reaction evidence="14 15">
        <text>2,5-diamino-6-hydroxy-4-(5-phosphoribosylamino)-pyrimidine + H2O + H(+) = 5-amino-6-(5-phospho-D-ribosylamino)uracil + NH4(+)</text>
        <dbReference type="Rhea" id="RHEA:21868"/>
        <dbReference type="ChEBI" id="CHEBI:15377"/>
        <dbReference type="ChEBI" id="CHEBI:15378"/>
        <dbReference type="ChEBI" id="CHEBI:28938"/>
        <dbReference type="ChEBI" id="CHEBI:58453"/>
        <dbReference type="ChEBI" id="CHEBI:58614"/>
        <dbReference type="EC" id="3.5.4.26"/>
    </reaction>
</comment>
<feature type="binding site" evidence="18">
    <location>
        <position position="111"/>
    </location>
    <ligand>
        <name>Zn(2+)</name>
        <dbReference type="ChEBI" id="CHEBI:29105"/>
        <note>catalytic</note>
    </ligand>
</feature>
<dbReference type="OrthoDB" id="9800865at2"/>
<evidence type="ECO:0000256" key="4">
    <source>
        <dbReference type="ARBA" id="ARBA00005259"/>
    </source>
</evidence>
<comment type="similarity">
    <text evidence="4 15">In the N-terminal section; belongs to the cytidine and deoxycytidylate deaminase family.</text>
</comment>
<feature type="binding site" evidence="18">
    <location>
        <position position="86"/>
    </location>
    <ligand>
        <name>Zn(2+)</name>
        <dbReference type="ChEBI" id="CHEBI:29105"/>
        <note>catalytic</note>
    </ligand>
</feature>
<feature type="binding site" evidence="17">
    <location>
        <begin position="326"/>
        <end position="332"/>
    </location>
    <ligand>
        <name>NADP(+)</name>
        <dbReference type="ChEBI" id="CHEBI:58349"/>
    </ligand>
</feature>
<evidence type="ECO:0000256" key="14">
    <source>
        <dbReference type="ARBA" id="ARBA00049886"/>
    </source>
</evidence>
<evidence type="ECO:0000256" key="15">
    <source>
        <dbReference type="PIRNR" id="PIRNR006769"/>
    </source>
</evidence>
<dbReference type="InterPro" id="IPR016192">
    <property type="entry name" value="APOBEC/CMP_deaminase_Zn-bd"/>
</dbReference>
<feature type="binding site" evidence="17">
    <location>
        <position position="324"/>
    </location>
    <ligand>
        <name>substrate</name>
    </ligand>
</feature>
<evidence type="ECO:0000256" key="13">
    <source>
        <dbReference type="ARBA" id="ARBA00049861"/>
    </source>
</evidence>
<dbReference type="GO" id="GO:0008703">
    <property type="term" value="F:5-amino-6-(5-phosphoribosylamino)uracil reductase activity"/>
    <property type="evidence" value="ECO:0007669"/>
    <property type="project" value="UniProtKB-EC"/>
</dbReference>
<evidence type="ECO:0000256" key="18">
    <source>
        <dbReference type="PIRSR" id="PIRSR006769-3"/>
    </source>
</evidence>
<dbReference type="CDD" id="cd01284">
    <property type="entry name" value="Riboflavin_deaminase-reductase"/>
    <property type="match status" value="1"/>
</dbReference>
<dbReference type="SUPFAM" id="SSF53927">
    <property type="entry name" value="Cytidine deaminase-like"/>
    <property type="match status" value="1"/>
</dbReference>
<evidence type="ECO:0000313" key="20">
    <source>
        <dbReference type="EMBL" id="KAF3887798.1"/>
    </source>
</evidence>
<keyword evidence="12" id="KW-0511">Multifunctional enzyme</keyword>
<dbReference type="NCBIfam" id="TIGR00326">
    <property type="entry name" value="eubact_ribD"/>
    <property type="match status" value="1"/>
</dbReference>
<dbReference type="EC" id="1.1.1.193" evidence="15"/>
<keyword evidence="6 15" id="KW-0686">Riboflavin biosynthesis</keyword>
<feature type="active site" description="Proton donor" evidence="16">
    <location>
        <position position="88"/>
    </location>
</feature>
<dbReference type="InterPro" id="IPR004794">
    <property type="entry name" value="Eubact_RibD"/>
</dbReference>
<evidence type="ECO:0000256" key="10">
    <source>
        <dbReference type="ARBA" id="ARBA00022857"/>
    </source>
</evidence>
<feature type="binding site" evidence="18">
    <location>
        <position position="120"/>
    </location>
    <ligand>
        <name>Zn(2+)</name>
        <dbReference type="ChEBI" id="CHEBI:29105"/>
        <note>catalytic</note>
    </ligand>
</feature>
<accession>A0A0C1RC69</accession>
<sequence>MNNSPLLPQQDTLYVNEAQVLSELGKNSQVVPIAGTDFDRAMMQRCLELARRAVGRTSPNPMVGAVIVKDGKIVGEGFHPRAGEPHAEVFALKAAGADARGATIYVSLEPCNHYGRTPPCSEALVAAGVSKVVVGMVDPNPLVAGGGIARLRAAGIEVVVGVEEEACKKLNEGFVHRILYKRPFGILKYAMTLDGKIATSTGHSAWITNEAARHQVHQVRSACDAVIVGGNTVRHDNPHLTSHQEGAHNPLRIVMSRSLELPEKAHLWQTSEAPTLVLTEQGANPGFQELLRKLGVEVVELTPLTPTRAMAYLYERGFCSVLWECGGVLAASAIAQGAVQKVLAFIAPKIIGGDSAPTPVGDLGFNTMTEALSLERVEMRVVGSDCVVEGYLPTRH</sequence>
<evidence type="ECO:0000256" key="9">
    <source>
        <dbReference type="ARBA" id="ARBA00022833"/>
    </source>
</evidence>
<keyword evidence="9 15" id="KW-0862">Zinc</keyword>
<dbReference type="PANTHER" id="PTHR38011:SF7">
    <property type="entry name" value="2,5-DIAMINO-6-RIBOSYLAMINO-4(3H)-PYRIMIDINONE 5'-PHOSPHATE REDUCTASE"/>
    <property type="match status" value="1"/>
</dbReference>
<evidence type="ECO:0000256" key="16">
    <source>
        <dbReference type="PIRSR" id="PIRSR006769-1"/>
    </source>
</evidence>
<dbReference type="Gene3D" id="3.40.430.10">
    <property type="entry name" value="Dihydrofolate Reductase, subunit A"/>
    <property type="match status" value="1"/>
</dbReference>
<dbReference type="InterPro" id="IPR024072">
    <property type="entry name" value="DHFR-like_dom_sf"/>
</dbReference>
<comment type="caution">
    <text evidence="21">The sequence shown here is derived from an EMBL/GenBank/DDBJ whole genome shotgun (WGS) entry which is preliminary data.</text>
</comment>
<reference evidence="20" key="2">
    <citation type="submission" date="2019-11" db="EMBL/GenBank/DDBJ databases">
        <title>Improved Assembly of Tolypothrix boutellei genome.</title>
        <authorList>
            <person name="Sarangi A.N."/>
            <person name="Mukherjee M."/>
            <person name="Ghosh S."/>
            <person name="Singh D."/>
            <person name="Das A."/>
            <person name="Kant S."/>
            <person name="Prusty A."/>
            <person name="Tripathy S."/>
        </authorList>
    </citation>
    <scope>NUCLEOTIDE SEQUENCE</scope>
    <source>
        <strain evidence="20">VB521301</strain>
    </source>
</reference>
<name>A0A0C1RC69_9CYAN</name>
<comment type="similarity">
    <text evidence="5 15">In the C-terminal section; belongs to the HTP reductase family.</text>
</comment>